<dbReference type="AlphaFoldDB" id="A0A482XEV9"/>
<dbReference type="GO" id="GO:0005802">
    <property type="term" value="C:trans-Golgi network"/>
    <property type="evidence" value="ECO:0007669"/>
    <property type="project" value="TreeGrafter"/>
</dbReference>
<proteinExistence type="predicted"/>
<dbReference type="Gene3D" id="2.30.29.30">
    <property type="entry name" value="Pleckstrin-homology domain (PH domain)/Phosphotyrosine-binding domain (PTB)"/>
    <property type="match status" value="1"/>
</dbReference>
<keyword evidence="8" id="KW-1185">Reference proteome</keyword>
<dbReference type="InterPro" id="IPR001849">
    <property type="entry name" value="PH_domain"/>
</dbReference>
<evidence type="ECO:0000313" key="7">
    <source>
        <dbReference type="EMBL" id="RZF44406.1"/>
    </source>
</evidence>
<dbReference type="SMR" id="A0A482XEV9"/>
<feature type="domain" description="PH" evidence="6">
    <location>
        <begin position="1"/>
        <end position="94"/>
    </location>
</feature>
<comment type="caution">
    <text evidence="7">The sequence shown here is derived from an EMBL/GenBank/DDBJ whole genome shotgun (WGS) entry which is preliminary data.</text>
</comment>
<protein>
    <recommendedName>
        <fullName evidence="6">PH domain-containing protein</fullName>
    </recommendedName>
</protein>
<name>A0A482XEV9_LAOST</name>
<dbReference type="PANTHER" id="PTHR22902">
    <property type="entry name" value="SESQUIPEDALIAN"/>
    <property type="match status" value="1"/>
</dbReference>
<dbReference type="SMART" id="SM00233">
    <property type="entry name" value="PH"/>
    <property type="match status" value="1"/>
</dbReference>
<dbReference type="GO" id="GO:0007032">
    <property type="term" value="P:endosome organization"/>
    <property type="evidence" value="ECO:0007669"/>
    <property type="project" value="TreeGrafter"/>
</dbReference>
<evidence type="ECO:0000256" key="3">
    <source>
        <dbReference type="ARBA" id="ARBA00022553"/>
    </source>
</evidence>
<dbReference type="FunFam" id="2.30.29.30:FF:000085">
    <property type="entry name" value="Pleckstrin homology domain-containing family A member 8"/>
    <property type="match status" value="1"/>
</dbReference>
<dbReference type="GO" id="GO:0016020">
    <property type="term" value="C:membrane"/>
    <property type="evidence" value="ECO:0007669"/>
    <property type="project" value="UniProtKB-SubCell"/>
</dbReference>
<dbReference type="PROSITE" id="PS50003">
    <property type="entry name" value="PH_DOMAIN"/>
    <property type="match status" value="1"/>
</dbReference>
<dbReference type="SUPFAM" id="SSF50729">
    <property type="entry name" value="PH domain-like"/>
    <property type="match status" value="1"/>
</dbReference>
<dbReference type="InterPro" id="IPR045188">
    <property type="entry name" value="Boi1/Boi2-like"/>
</dbReference>
<dbReference type="EMBL" id="QKKF02010819">
    <property type="protein sequence ID" value="RZF44406.1"/>
    <property type="molecule type" value="Genomic_DNA"/>
</dbReference>
<keyword evidence="3" id="KW-0597">Phosphoprotein</keyword>
<gene>
    <name evidence="7" type="ORF">LSTR_LSTR010035</name>
</gene>
<dbReference type="GO" id="GO:0042147">
    <property type="term" value="P:retrograde transport, endosome to Golgi"/>
    <property type="evidence" value="ECO:0007669"/>
    <property type="project" value="TreeGrafter"/>
</dbReference>
<evidence type="ECO:0000259" key="6">
    <source>
        <dbReference type="PROSITE" id="PS50003"/>
    </source>
</evidence>
<dbReference type="GO" id="GO:0005769">
    <property type="term" value="C:early endosome"/>
    <property type="evidence" value="ECO:0007669"/>
    <property type="project" value="TreeGrafter"/>
</dbReference>
<evidence type="ECO:0000256" key="1">
    <source>
        <dbReference type="ARBA" id="ARBA00004170"/>
    </source>
</evidence>
<dbReference type="InterPro" id="IPR011993">
    <property type="entry name" value="PH-like_dom_sf"/>
</dbReference>
<dbReference type="Pfam" id="PF00169">
    <property type="entry name" value="PH"/>
    <property type="match status" value="1"/>
</dbReference>
<dbReference type="PANTHER" id="PTHR22902:SF27">
    <property type="entry name" value="PLECKSTRIN HOMOLOGY DOMAIN-CONTAINING FAMILY A MEMBER 3"/>
    <property type="match status" value="1"/>
</dbReference>
<keyword evidence="5" id="KW-0472">Membrane</keyword>
<dbReference type="GO" id="GO:0055037">
    <property type="term" value="C:recycling endosome"/>
    <property type="evidence" value="ECO:0007669"/>
    <property type="project" value="TreeGrafter"/>
</dbReference>
<dbReference type="OrthoDB" id="1854502at2759"/>
<accession>A0A482XEV9</accession>
<dbReference type="GO" id="GO:0001881">
    <property type="term" value="P:receptor recycling"/>
    <property type="evidence" value="ECO:0007669"/>
    <property type="project" value="TreeGrafter"/>
</dbReference>
<dbReference type="STRING" id="195883.A0A482XEV9"/>
<keyword evidence="4" id="KW-0333">Golgi apparatus</keyword>
<organism evidence="7 8">
    <name type="scientific">Laodelphax striatellus</name>
    <name type="common">Small brown planthopper</name>
    <name type="synonym">Delphax striatella</name>
    <dbReference type="NCBI Taxonomy" id="195883"/>
    <lineage>
        <taxon>Eukaryota</taxon>
        <taxon>Metazoa</taxon>
        <taxon>Ecdysozoa</taxon>
        <taxon>Arthropoda</taxon>
        <taxon>Hexapoda</taxon>
        <taxon>Insecta</taxon>
        <taxon>Pterygota</taxon>
        <taxon>Neoptera</taxon>
        <taxon>Paraneoptera</taxon>
        <taxon>Hemiptera</taxon>
        <taxon>Auchenorrhyncha</taxon>
        <taxon>Fulgoroidea</taxon>
        <taxon>Delphacidae</taxon>
        <taxon>Criomorphinae</taxon>
        <taxon>Laodelphax</taxon>
    </lineage>
</organism>
<dbReference type="InParanoid" id="A0A482XEV9"/>
<dbReference type="Proteomes" id="UP000291343">
    <property type="component" value="Unassembled WGS sequence"/>
</dbReference>
<evidence type="ECO:0000256" key="4">
    <source>
        <dbReference type="ARBA" id="ARBA00023034"/>
    </source>
</evidence>
<evidence type="ECO:0000256" key="2">
    <source>
        <dbReference type="ARBA" id="ARBA00004198"/>
    </source>
</evidence>
<dbReference type="GO" id="GO:0005829">
    <property type="term" value="C:cytosol"/>
    <property type="evidence" value="ECO:0007669"/>
    <property type="project" value="GOC"/>
</dbReference>
<evidence type="ECO:0000313" key="8">
    <source>
        <dbReference type="Proteomes" id="UP000291343"/>
    </source>
</evidence>
<sequence length="219" mass="24482">MEGILWKWTNYWSGWQTRWFTLEDGILSYYMSRDEVGQGCKGSMKVSALEIIVSNIDSTRMDLVVPGDRRVMYLRAATSYDRQQWLVALGSSKACLTTTPLTTITSTGTTTSTPVILASGDSFRGKKVELKLYADLLMQQVHMVKEAAKNQDIQTMVEGTNLIAATCDTLVKNLEDYIELVSDDEKSHLKDSGIDSCLNNTNGHNNKRTKKTLSCNGIY</sequence>
<comment type="subcellular location">
    <subcellularLocation>
        <location evidence="2">Golgi apparatus</location>
        <location evidence="2">trans-Golgi network membrane</location>
    </subcellularLocation>
    <subcellularLocation>
        <location evidence="1">Membrane</location>
        <topology evidence="1">Peripheral membrane protein</topology>
    </subcellularLocation>
</comment>
<evidence type="ECO:0000256" key="5">
    <source>
        <dbReference type="ARBA" id="ARBA00023136"/>
    </source>
</evidence>
<reference evidence="7 8" key="1">
    <citation type="journal article" date="2017" name="Gigascience">
        <title>Genome sequence of the small brown planthopper, Laodelphax striatellus.</title>
        <authorList>
            <person name="Zhu J."/>
            <person name="Jiang F."/>
            <person name="Wang X."/>
            <person name="Yang P."/>
            <person name="Bao Y."/>
            <person name="Zhao W."/>
            <person name="Wang W."/>
            <person name="Lu H."/>
            <person name="Wang Q."/>
            <person name="Cui N."/>
            <person name="Li J."/>
            <person name="Chen X."/>
            <person name="Luo L."/>
            <person name="Yu J."/>
            <person name="Kang L."/>
            <person name="Cui F."/>
        </authorList>
    </citation>
    <scope>NUCLEOTIDE SEQUENCE [LARGE SCALE GENOMIC DNA]</scope>
    <source>
        <strain evidence="7">Lst14</strain>
    </source>
</reference>